<proteinExistence type="predicted"/>
<dbReference type="InterPro" id="IPR016181">
    <property type="entry name" value="Acyl_CoA_acyltransferase"/>
</dbReference>
<dbReference type="GO" id="GO:0016747">
    <property type="term" value="F:acyltransferase activity, transferring groups other than amino-acyl groups"/>
    <property type="evidence" value="ECO:0007669"/>
    <property type="project" value="InterPro"/>
</dbReference>
<dbReference type="Pfam" id="PF00583">
    <property type="entry name" value="Acetyltransf_1"/>
    <property type="match status" value="1"/>
</dbReference>
<dbReference type="Proteomes" id="UP000283095">
    <property type="component" value="Chromosome"/>
</dbReference>
<evidence type="ECO:0000313" key="2">
    <source>
        <dbReference type="EMBL" id="AZV44082.1"/>
    </source>
</evidence>
<evidence type="ECO:0000313" key="3">
    <source>
        <dbReference type="Proteomes" id="UP000283095"/>
    </source>
</evidence>
<feature type="domain" description="N-acetyltransferase" evidence="1">
    <location>
        <begin position="15"/>
        <end position="73"/>
    </location>
</feature>
<organism evidence="2 3">
    <name type="scientific">Peribacillus asahii</name>
    <dbReference type="NCBI Taxonomy" id="228899"/>
    <lineage>
        <taxon>Bacteria</taxon>
        <taxon>Bacillati</taxon>
        <taxon>Bacillota</taxon>
        <taxon>Bacilli</taxon>
        <taxon>Bacillales</taxon>
        <taxon>Bacillaceae</taxon>
        <taxon>Peribacillus</taxon>
    </lineage>
</organism>
<accession>A0A3Q9RPS1</accession>
<dbReference type="KEGG" id="pasa:BAOM_3473"/>
<dbReference type="SUPFAM" id="SSF55729">
    <property type="entry name" value="Acyl-CoA N-acyltransferases (Nat)"/>
    <property type="match status" value="1"/>
</dbReference>
<dbReference type="Gene3D" id="3.40.630.30">
    <property type="match status" value="1"/>
</dbReference>
<protein>
    <recommendedName>
        <fullName evidence="1">N-acetyltransferase domain-containing protein</fullName>
    </recommendedName>
</protein>
<dbReference type="EMBL" id="CP026095">
    <property type="protein sequence ID" value="AZV44082.1"/>
    <property type="molecule type" value="Genomic_DNA"/>
</dbReference>
<dbReference type="AlphaFoldDB" id="A0A3Q9RPS1"/>
<name>A0A3Q9RPS1_9BACI</name>
<gene>
    <name evidence="2" type="ORF">BAOM_3473</name>
</gene>
<dbReference type="CDD" id="cd04301">
    <property type="entry name" value="NAT_SF"/>
    <property type="match status" value="1"/>
</dbReference>
<evidence type="ECO:0000259" key="1">
    <source>
        <dbReference type="Pfam" id="PF00583"/>
    </source>
</evidence>
<reference evidence="2 3" key="1">
    <citation type="submission" date="2018-01" db="EMBL/GenBank/DDBJ databases">
        <title>Bacillus asahii Genome sequencing and assembly.</title>
        <authorList>
            <person name="Jiang H."/>
            <person name="Feng Y."/>
            <person name="Zhao F."/>
            <person name="Lin X."/>
        </authorList>
    </citation>
    <scope>NUCLEOTIDE SEQUENCE [LARGE SCALE GENOMIC DNA]</scope>
    <source>
        <strain evidence="2 3">OM18</strain>
    </source>
</reference>
<dbReference type="InterPro" id="IPR000182">
    <property type="entry name" value="GNAT_dom"/>
</dbReference>
<sequence length="95" mass="10810">MLPRKAQLDTAALAKCAVISSFLIHPDFRGRSLQKKLTEKAEIEAINRGFLHMVVNVRSDNKFSKGNFEDSGYINLNPSKNSTRRRIETYIKSLI</sequence>